<reference evidence="2" key="1">
    <citation type="journal article" date="2020" name="mSystems">
        <title>Genome- and Community-Level Interaction Insights into Carbon Utilization and Element Cycling Functions of Hydrothermarchaeota in Hydrothermal Sediment.</title>
        <authorList>
            <person name="Zhou Z."/>
            <person name="Liu Y."/>
            <person name="Xu W."/>
            <person name="Pan J."/>
            <person name="Luo Z.H."/>
            <person name="Li M."/>
        </authorList>
    </citation>
    <scope>NUCLEOTIDE SEQUENCE [LARGE SCALE GENOMIC DNA]</scope>
    <source>
        <strain evidence="2">SpSt-613</strain>
        <strain evidence="1">SpSt-669</strain>
    </source>
</reference>
<proteinExistence type="predicted"/>
<dbReference type="AlphaFoldDB" id="A0A7C4I6E8"/>
<dbReference type="EMBL" id="DTAD01000087">
    <property type="protein sequence ID" value="HGN91054.1"/>
    <property type="molecule type" value="Genomic_DNA"/>
</dbReference>
<accession>A0A7C4I6E8</accession>
<dbReference type="EMBL" id="DTCM01000046">
    <property type="protein sequence ID" value="HGL40748.1"/>
    <property type="molecule type" value="Genomic_DNA"/>
</dbReference>
<dbReference type="Gene3D" id="2.20.28.30">
    <property type="entry name" value="RNA polymerase ii, chain L"/>
    <property type="match status" value="1"/>
</dbReference>
<evidence type="ECO:0008006" key="3">
    <source>
        <dbReference type="Google" id="ProtNLM"/>
    </source>
</evidence>
<name>A0A7C4I6E8_CALS0</name>
<sequence>MGETLYESRPLYQCVKCGRVFEKEKLVKGPDTRCPYCTPVVYVIKKAKSPTAKLIKTSELGRDPSLELFENMYK</sequence>
<comment type="caution">
    <text evidence="2">The sequence shown here is derived from an EMBL/GenBank/DDBJ whole genome shotgun (WGS) entry which is preliminary data.</text>
</comment>
<evidence type="ECO:0000313" key="2">
    <source>
        <dbReference type="EMBL" id="HGN91054.1"/>
    </source>
</evidence>
<evidence type="ECO:0000313" key="1">
    <source>
        <dbReference type="EMBL" id="HGL40748.1"/>
    </source>
</evidence>
<organism evidence="2">
    <name type="scientific">Caldiarchaeum subterraneum</name>
    <dbReference type="NCBI Taxonomy" id="311458"/>
    <lineage>
        <taxon>Archaea</taxon>
        <taxon>Nitrososphaerota</taxon>
        <taxon>Candidatus Caldarchaeales</taxon>
        <taxon>Candidatus Caldarchaeaceae</taxon>
        <taxon>Candidatus Caldarchaeum</taxon>
    </lineage>
</organism>
<gene>
    <name evidence="2" type="ORF">ENT82_08050</name>
    <name evidence="1" type="ORF">ENU43_03685</name>
</gene>
<protein>
    <recommendedName>
        <fullName evidence="3">DNA-directed RNA polymerase subunit P</fullName>
    </recommendedName>
</protein>